<comment type="similarity">
    <text evidence="2">Belongs to the ABC transporter superfamily.</text>
</comment>
<reference evidence="9 10" key="1">
    <citation type="submission" date="2016-04" db="EMBL/GenBank/DDBJ databases">
        <title>Genome sequence of Clostridium magnum DSM 2767.</title>
        <authorList>
            <person name="Poehlein A."/>
            <person name="Uhlig R."/>
            <person name="Fischer R."/>
            <person name="Bahl H."/>
            <person name="Daniel R."/>
        </authorList>
    </citation>
    <scope>NUCLEOTIDE SEQUENCE [LARGE SCALE GENOMIC DNA]</scope>
    <source>
        <strain evidence="9 10">DSM 2767</strain>
    </source>
</reference>
<name>A0A162QUY2_9CLOT</name>
<evidence type="ECO:0000256" key="6">
    <source>
        <dbReference type="ARBA" id="ARBA00022840"/>
    </source>
</evidence>
<keyword evidence="6 9" id="KW-0067">ATP-binding</keyword>
<evidence type="ECO:0000256" key="4">
    <source>
        <dbReference type="ARBA" id="ARBA00022475"/>
    </source>
</evidence>
<dbReference type="InterPro" id="IPR003593">
    <property type="entry name" value="AAA+_ATPase"/>
</dbReference>
<dbReference type="RefSeq" id="WP_341421076.1">
    <property type="nucleotide sequence ID" value="NZ_FQXL01000020.1"/>
</dbReference>
<dbReference type="Proteomes" id="UP000076603">
    <property type="component" value="Unassembled WGS sequence"/>
</dbReference>
<evidence type="ECO:0000313" key="9">
    <source>
        <dbReference type="EMBL" id="KZL89001.1"/>
    </source>
</evidence>
<dbReference type="GO" id="GO:0005524">
    <property type="term" value="F:ATP binding"/>
    <property type="evidence" value="ECO:0007669"/>
    <property type="project" value="UniProtKB-KW"/>
</dbReference>
<evidence type="ECO:0000313" key="10">
    <source>
        <dbReference type="Proteomes" id="UP000076603"/>
    </source>
</evidence>
<dbReference type="AlphaFoldDB" id="A0A162QUY2"/>
<dbReference type="GO" id="GO:0015833">
    <property type="term" value="P:peptide transport"/>
    <property type="evidence" value="ECO:0007669"/>
    <property type="project" value="InterPro"/>
</dbReference>
<keyword evidence="4" id="KW-1003">Cell membrane</keyword>
<gene>
    <name evidence="9" type="primary">oppD_7</name>
    <name evidence="9" type="ORF">CLMAG_56990</name>
</gene>
<evidence type="ECO:0000256" key="7">
    <source>
        <dbReference type="ARBA" id="ARBA00023136"/>
    </source>
</evidence>
<sequence>MMSDVLLSVENLSMVFENKRRTFTAVDNLSFTVKPGQTLGIVGESGSGKTMASLSVMNLLPNQGKIGTGKINFEGTDLLALKEKDMQKIRGKYISMIFQDPMMSLDQVYTVGYQIVEAILAHEKVSKAEAKERAIKLLASVGIPHSERVFNSYPFQLSGGMCQRVMIAIALSCNPKLIFADEPTTALDVTVQAQILDLLKKVQNEYNMGIVIITHDLGVVADIADRIIVMYAGKSMEEAPTETIMFRASHPYTAGLIKSMPKLSESVDRLYSIEGMVPDIRNMPKGCRFCTRCPLVEERCRVEEPEMREIEPGHFVRCYKAEPQKEGGVQING</sequence>
<evidence type="ECO:0000256" key="3">
    <source>
        <dbReference type="ARBA" id="ARBA00022448"/>
    </source>
</evidence>
<evidence type="ECO:0000259" key="8">
    <source>
        <dbReference type="PROSITE" id="PS50893"/>
    </source>
</evidence>
<dbReference type="PATRIC" id="fig|1121326.3.peg.5756"/>
<comment type="caution">
    <text evidence="9">The sequence shown here is derived from an EMBL/GenBank/DDBJ whole genome shotgun (WGS) entry which is preliminary data.</text>
</comment>
<dbReference type="InterPro" id="IPR003439">
    <property type="entry name" value="ABC_transporter-like_ATP-bd"/>
</dbReference>
<dbReference type="InterPro" id="IPR050388">
    <property type="entry name" value="ABC_Ni/Peptide_Import"/>
</dbReference>
<evidence type="ECO:0000256" key="2">
    <source>
        <dbReference type="ARBA" id="ARBA00005417"/>
    </source>
</evidence>
<dbReference type="SMART" id="SM00382">
    <property type="entry name" value="AAA"/>
    <property type="match status" value="1"/>
</dbReference>
<dbReference type="NCBIfam" id="TIGR01727">
    <property type="entry name" value="oligo_HPY"/>
    <property type="match status" value="1"/>
</dbReference>
<dbReference type="STRING" id="1121326.CLMAG_56990"/>
<dbReference type="PROSITE" id="PS00211">
    <property type="entry name" value="ABC_TRANSPORTER_1"/>
    <property type="match status" value="1"/>
</dbReference>
<accession>A0A162QUY2</accession>
<dbReference type="InterPro" id="IPR013563">
    <property type="entry name" value="Oligopep_ABC_C"/>
</dbReference>
<dbReference type="CDD" id="cd03257">
    <property type="entry name" value="ABC_NikE_OppD_transporters"/>
    <property type="match status" value="1"/>
</dbReference>
<evidence type="ECO:0000256" key="1">
    <source>
        <dbReference type="ARBA" id="ARBA00004202"/>
    </source>
</evidence>
<feature type="domain" description="ABC transporter" evidence="8">
    <location>
        <begin position="7"/>
        <end position="257"/>
    </location>
</feature>
<dbReference type="PROSITE" id="PS50893">
    <property type="entry name" value="ABC_TRANSPORTER_2"/>
    <property type="match status" value="1"/>
</dbReference>
<dbReference type="FunFam" id="3.40.50.300:FF:000016">
    <property type="entry name" value="Oligopeptide ABC transporter ATP-binding component"/>
    <property type="match status" value="1"/>
</dbReference>
<dbReference type="SUPFAM" id="SSF52540">
    <property type="entry name" value="P-loop containing nucleoside triphosphate hydrolases"/>
    <property type="match status" value="1"/>
</dbReference>
<dbReference type="PANTHER" id="PTHR43297">
    <property type="entry name" value="OLIGOPEPTIDE TRANSPORT ATP-BINDING PROTEIN APPD"/>
    <property type="match status" value="1"/>
</dbReference>
<keyword evidence="3" id="KW-0813">Transport</keyword>
<comment type="subcellular location">
    <subcellularLocation>
        <location evidence="1">Cell membrane</location>
        <topology evidence="1">Peripheral membrane protein</topology>
    </subcellularLocation>
</comment>
<protein>
    <submittedName>
        <fullName evidence="9">Oligopeptide transport ATP-binding protein OppD</fullName>
    </submittedName>
</protein>
<dbReference type="Pfam" id="PF00005">
    <property type="entry name" value="ABC_tran"/>
    <property type="match status" value="1"/>
</dbReference>
<organism evidence="9 10">
    <name type="scientific">Clostridium magnum DSM 2767</name>
    <dbReference type="NCBI Taxonomy" id="1121326"/>
    <lineage>
        <taxon>Bacteria</taxon>
        <taxon>Bacillati</taxon>
        <taxon>Bacillota</taxon>
        <taxon>Clostridia</taxon>
        <taxon>Eubacteriales</taxon>
        <taxon>Clostridiaceae</taxon>
        <taxon>Clostridium</taxon>
    </lineage>
</organism>
<evidence type="ECO:0000256" key="5">
    <source>
        <dbReference type="ARBA" id="ARBA00022741"/>
    </source>
</evidence>
<dbReference type="GO" id="GO:0016887">
    <property type="term" value="F:ATP hydrolysis activity"/>
    <property type="evidence" value="ECO:0007669"/>
    <property type="project" value="InterPro"/>
</dbReference>
<dbReference type="GO" id="GO:0005886">
    <property type="term" value="C:plasma membrane"/>
    <property type="evidence" value="ECO:0007669"/>
    <property type="project" value="UniProtKB-SubCell"/>
</dbReference>
<keyword evidence="10" id="KW-1185">Reference proteome</keyword>
<proteinExistence type="inferred from homology"/>
<keyword evidence="5" id="KW-0547">Nucleotide-binding</keyword>
<dbReference type="InterPro" id="IPR017871">
    <property type="entry name" value="ABC_transporter-like_CS"/>
</dbReference>
<keyword evidence="7" id="KW-0472">Membrane</keyword>
<dbReference type="PANTHER" id="PTHR43297:SF2">
    <property type="entry name" value="DIPEPTIDE TRANSPORT ATP-BINDING PROTEIN DPPD"/>
    <property type="match status" value="1"/>
</dbReference>
<dbReference type="Gene3D" id="3.40.50.300">
    <property type="entry name" value="P-loop containing nucleotide triphosphate hydrolases"/>
    <property type="match status" value="1"/>
</dbReference>
<dbReference type="EMBL" id="LWAE01000012">
    <property type="protein sequence ID" value="KZL89001.1"/>
    <property type="molecule type" value="Genomic_DNA"/>
</dbReference>
<dbReference type="Pfam" id="PF08352">
    <property type="entry name" value="oligo_HPY"/>
    <property type="match status" value="1"/>
</dbReference>
<dbReference type="InterPro" id="IPR027417">
    <property type="entry name" value="P-loop_NTPase"/>
</dbReference>